<reference evidence="3" key="1">
    <citation type="journal article" date="2020" name="Stud. Mycol.">
        <title>101 Dothideomycetes genomes: a test case for predicting lifestyles and emergence of pathogens.</title>
        <authorList>
            <person name="Haridas S."/>
            <person name="Albert R."/>
            <person name="Binder M."/>
            <person name="Bloem J."/>
            <person name="Labutti K."/>
            <person name="Salamov A."/>
            <person name="Andreopoulos B."/>
            <person name="Baker S."/>
            <person name="Barry K."/>
            <person name="Bills G."/>
            <person name="Bluhm B."/>
            <person name="Cannon C."/>
            <person name="Castanera R."/>
            <person name="Culley D."/>
            <person name="Daum C."/>
            <person name="Ezra D."/>
            <person name="Gonzalez J."/>
            <person name="Henrissat B."/>
            <person name="Kuo A."/>
            <person name="Liang C."/>
            <person name="Lipzen A."/>
            <person name="Lutzoni F."/>
            <person name="Magnuson J."/>
            <person name="Mondo S."/>
            <person name="Nolan M."/>
            <person name="Ohm R."/>
            <person name="Pangilinan J."/>
            <person name="Park H.-J."/>
            <person name="Ramirez L."/>
            <person name="Alfaro M."/>
            <person name="Sun H."/>
            <person name="Tritt A."/>
            <person name="Yoshinaga Y."/>
            <person name="Zwiers L.-H."/>
            <person name="Turgeon B."/>
            <person name="Goodwin S."/>
            <person name="Spatafora J."/>
            <person name="Crous P."/>
            <person name="Grigoriev I."/>
        </authorList>
    </citation>
    <scope>NUCLEOTIDE SEQUENCE</scope>
    <source>
        <strain evidence="3">CBS 379.55</strain>
    </source>
</reference>
<evidence type="ECO:0000256" key="1">
    <source>
        <dbReference type="SAM" id="MobiDB-lite"/>
    </source>
</evidence>
<keyword evidence="2" id="KW-0472">Membrane</keyword>
<accession>A0A6A6JD74</accession>
<feature type="compositionally biased region" description="Polar residues" evidence="1">
    <location>
        <begin position="72"/>
        <end position="82"/>
    </location>
</feature>
<evidence type="ECO:0000313" key="4">
    <source>
        <dbReference type="Proteomes" id="UP000800097"/>
    </source>
</evidence>
<proteinExistence type="predicted"/>
<name>A0A6A6JD74_WESOR</name>
<feature type="region of interest" description="Disordered" evidence="1">
    <location>
        <begin position="1"/>
        <end position="111"/>
    </location>
</feature>
<evidence type="ECO:0000256" key="2">
    <source>
        <dbReference type="SAM" id="Phobius"/>
    </source>
</evidence>
<evidence type="ECO:0000313" key="3">
    <source>
        <dbReference type="EMBL" id="KAF2274215.1"/>
    </source>
</evidence>
<sequence length="223" mass="25413">MPRNSYPSRSPGARRRRRDPEDQEPAQRSSSAPAPLGSPDPSYTHPTSQGEFTVDVGETATGQWRTELRWSFTPQQRSNAISTEGLEGSHESTTTERPPQRQGPVPEWPLLSRARQTYNRLLLEKERTPSPQPSPPREDIRDREDEEYVLRRLLERASLRPRRRSSEEGMPLLFGSQYGAPLPHSPERPPVPENPVYVRFALLGTAWPLLAILTLVYVLVYKL</sequence>
<feature type="transmembrane region" description="Helical" evidence="2">
    <location>
        <begin position="196"/>
        <end position="220"/>
    </location>
</feature>
<organism evidence="3 4">
    <name type="scientific">Westerdykella ornata</name>
    <dbReference type="NCBI Taxonomy" id="318751"/>
    <lineage>
        <taxon>Eukaryota</taxon>
        <taxon>Fungi</taxon>
        <taxon>Dikarya</taxon>
        <taxon>Ascomycota</taxon>
        <taxon>Pezizomycotina</taxon>
        <taxon>Dothideomycetes</taxon>
        <taxon>Pleosporomycetidae</taxon>
        <taxon>Pleosporales</taxon>
        <taxon>Sporormiaceae</taxon>
        <taxon>Westerdykella</taxon>
    </lineage>
</organism>
<feature type="region of interest" description="Disordered" evidence="1">
    <location>
        <begin position="123"/>
        <end position="144"/>
    </location>
</feature>
<dbReference type="RefSeq" id="XP_033651754.1">
    <property type="nucleotide sequence ID" value="XM_033793116.1"/>
</dbReference>
<keyword evidence="4" id="KW-1185">Reference proteome</keyword>
<keyword evidence="2" id="KW-0812">Transmembrane</keyword>
<dbReference type="GeneID" id="54546291"/>
<dbReference type="AlphaFoldDB" id="A0A6A6JD74"/>
<protein>
    <submittedName>
        <fullName evidence="3">Uncharacterized protein</fullName>
    </submittedName>
</protein>
<keyword evidence="2" id="KW-1133">Transmembrane helix</keyword>
<dbReference type="EMBL" id="ML986504">
    <property type="protein sequence ID" value="KAF2274215.1"/>
    <property type="molecule type" value="Genomic_DNA"/>
</dbReference>
<gene>
    <name evidence="3" type="ORF">EI97DRAFT_131389</name>
</gene>
<dbReference type="Proteomes" id="UP000800097">
    <property type="component" value="Unassembled WGS sequence"/>
</dbReference>